<dbReference type="Proteomes" id="UP000070250">
    <property type="component" value="Chromosome"/>
</dbReference>
<name>A0A127FE99_STEDE</name>
<accession>A0A127FE99</accession>
<keyword evidence="2" id="KW-1185">Reference proteome</keyword>
<dbReference type="EMBL" id="CP011971">
    <property type="protein sequence ID" value="AMN48230.1"/>
    <property type="molecule type" value="Genomic_DNA"/>
</dbReference>
<evidence type="ECO:0000313" key="1">
    <source>
        <dbReference type="EMBL" id="AMN48230.1"/>
    </source>
</evidence>
<reference evidence="1 2" key="1">
    <citation type="submission" date="2015-06" db="EMBL/GenBank/DDBJ databases">
        <title>A Comprehensive Approach to Explore the Metabolic and Phylogenetic Diversity of Bacterial Steroid Degradation in the Environment: Testosterone as an Example.</title>
        <authorList>
            <person name="Yang F.-C."/>
            <person name="Chen Y.-L."/>
            <person name="Yu C.-P."/>
            <person name="Tang S.-L."/>
            <person name="Wang P.-H."/>
            <person name="Ismail W."/>
            <person name="Wang C.-H."/>
            <person name="Yang C.-Y."/>
            <person name="Chiang Y.-R."/>
        </authorList>
    </citation>
    <scope>NUCLEOTIDE SEQUENCE [LARGE SCALE GENOMIC DNA]</scope>
    <source>
        <strain evidence="1 2">DSM 18526</strain>
    </source>
</reference>
<dbReference type="OrthoDB" id="7059428at2"/>
<proteinExistence type="predicted"/>
<gene>
    <name evidence="1" type="ORF">ACG33_14210</name>
</gene>
<protein>
    <recommendedName>
        <fullName evidence="3">N-acetyltransferase domain-containing protein</fullName>
    </recommendedName>
</protein>
<organism evidence="1 2">
    <name type="scientific">Steroidobacter denitrificans</name>
    <dbReference type="NCBI Taxonomy" id="465721"/>
    <lineage>
        <taxon>Bacteria</taxon>
        <taxon>Pseudomonadati</taxon>
        <taxon>Pseudomonadota</taxon>
        <taxon>Gammaproteobacteria</taxon>
        <taxon>Steroidobacterales</taxon>
        <taxon>Steroidobacteraceae</taxon>
        <taxon>Steroidobacter</taxon>
    </lineage>
</organism>
<evidence type="ECO:0000313" key="2">
    <source>
        <dbReference type="Proteomes" id="UP000070250"/>
    </source>
</evidence>
<sequence length="183" mass="20830">MVFDSLDKLSGAAHDEERNGLRRRYEFMSQTITFESHVSDTQRGALESLMFFNRCQQRVSTCIADAIERFGAPEIVADRNRLRIGMHNMRDVQSLFAVDHTGRPIGVAVYAWQDIGHVIVMHLSIAAEFASGGSRAGEQLLLRLMREVRRSTRRIKGVRRLELYYATGRAAAERWRFSAKAAI</sequence>
<dbReference type="KEGG" id="sdf:ACG33_14210"/>
<dbReference type="AlphaFoldDB" id="A0A127FE99"/>
<evidence type="ECO:0008006" key="3">
    <source>
        <dbReference type="Google" id="ProtNLM"/>
    </source>
</evidence>